<protein>
    <submittedName>
        <fullName evidence="1">Transcriptional regulator</fullName>
    </submittedName>
</protein>
<sequence length="46" mass="5641">KEGLEKLKNFTFKRHEKYNLSEEWLKAIENFIRQKAEKALEFIKTI</sequence>
<feature type="non-terminal residue" evidence="1">
    <location>
        <position position="1"/>
    </location>
</feature>
<reference evidence="1 2" key="1">
    <citation type="journal article" date="2019" name="Appl. Environ. Microbiol.">
        <title>Population genetics and characterization of Campylobacter jejuni isolates in western jackdaws and game birds in Finland.</title>
        <authorList>
            <person name="Kovanen S."/>
            <person name="Rossi M."/>
            <person name="Pohja-Mykra M."/>
            <person name="Nieminen T."/>
            <person name="Raunio-Saarnisto M."/>
            <person name="Sauvala M."/>
            <person name="Fredriksson-Ahomaa M."/>
            <person name="Hanninen M.L."/>
            <person name="Kivisto R."/>
        </authorList>
    </citation>
    <scope>NUCLEOTIDE SEQUENCE [LARGE SCALE GENOMIC DNA]</scope>
    <source>
        <strain evidence="1 2">CB313</strain>
    </source>
</reference>
<gene>
    <name evidence="1" type="ORF">C3H57_09120</name>
</gene>
<comment type="caution">
    <text evidence="1">The sequence shown here is derived from an EMBL/GenBank/DDBJ whole genome shotgun (WGS) entry which is preliminary data.</text>
</comment>
<evidence type="ECO:0000313" key="2">
    <source>
        <dbReference type="Proteomes" id="UP000288507"/>
    </source>
</evidence>
<dbReference type="EMBL" id="PRBV01000016">
    <property type="protein sequence ID" value="RTJ78249.1"/>
    <property type="molecule type" value="Genomic_DNA"/>
</dbReference>
<dbReference type="AlphaFoldDB" id="A0A431EAJ9"/>
<name>A0A431EAJ9_CAMJU</name>
<dbReference type="Proteomes" id="UP000288507">
    <property type="component" value="Unassembled WGS sequence"/>
</dbReference>
<proteinExistence type="predicted"/>
<evidence type="ECO:0000313" key="1">
    <source>
        <dbReference type="EMBL" id="RTJ78249.1"/>
    </source>
</evidence>
<accession>A0A431EAJ9</accession>
<organism evidence="1 2">
    <name type="scientific">Campylobacter jejuni</name>
    <dbReference type="NCBI Taxonomy" id="197"/>
    <lineage>
        <taxon>Bacteria</taxon>
        <taxon>Pseudomonadati</taxon>
        <taxon>Campylobacterota</taxon>
        <taxon>Epsilonproteobacteria</taxon>
        <taxon>Campylobacterales</taxon>
        <taxon>Campylobacteraceae</taxon>
        <taxon>Campylobacter</taxon>
    </lineage>
</organism>